<evidence type="ECO:0000259" key="3">
    <source>
        <dbReference type="Pfam" id="PF07715"/>
    </source>
</evidence>
<keyword evidence="4" id="KW-0675">Receptor</keyword>
<feature type="signal peptide" evidence="2">
    <location>
        <begin position="1"/>
        <end position="25"/>
    </location>
</feature>
<name>A0A2G0CHM0_9BACT</name>
<proteinExistence type="predicted"/>
<feature type="chain" id="PRO_5013840807" evidence="2">
    <location>
        <begin position="26"/>
        <end position="781"/>
    </location>
</feature>
<keyword evidence="5" id="KW-1185">Reference proteome</keyword>
<protein>
    <submittedName>
        <fullName evidence="4">TonB-dependent receptor</fullName>
    </submittedName>
</protein>
<dbReference type="InterPro" id="IPR037066">
    <property type="entry name" value="Plug_dom_sf"/>
</dbReference>
<dbReference type="Pfam" id="PF07715">
    <property type="entry name" value="Plug"/>
    <property type="match status" value="1"/>
</dbReference>
<dbReference type="EMBL" id="PDLO01000002">
    <property type="protein sequence ID" value="PHK99458.1"/>
    <property type="molecule type" value="Genomic_DNA"/>
</dbReference>
<evidence type="ECO:0000313" key="4">
    <source>
        <dbReference type="EMBL" id="PHK99458.1"/>
    </source>
</evidence>
<gene>
    <name evidence="4" type="ORF">CGL56_05760</name>
</gene>
<organism evidence="4 5">
    <name type="scientific">Neolewinella marina</name>
    <dbReference type="NCBI Taxonomy" id="438751"/>
    <lineage>
        <taxon>Bacteria</taxon>
        <taxon>Pseudomonadati</taxon>
        <taxon>Bacteroidota</taxon>
        <taxon>Saprospiria</taxon>
        <taxon>Saprospirales</taxon>
        <taxon>Lewinellaceae</taxon>
        <taxon>Neolewinella</taxon>
    </lineage>
</organism>
<dbReference type="InterPro" id="IPR039426">
    <property type="entry name" value="TonB-dep_rcpt-like"/>
</dbReference>
<dbReference type="PANTHER" id="PTHR30069:SF29">
    <property type="entry name" value="HEMOGLOBIN AND HEMOGLOBIN-HAPTOGLOBIN-BINDING PROTEIN 1-RELATED"/>
    <property type="match status" value="1"/>
</dbReference>
<dbReference type="GO" id="GO:0030246">
    <property type="term" value="F:carbohydrate binding"/>
    <property type="evidence" value="ECO:0007669"/>
    <property type="project" value="InterPro"/>
</dbReference>
<comment type="caution">
    <text evidence="4">The sequence shown here is derived from an EMBL/GenBank/DDBJ whole genome shotgun (WGS) entry which is preliminary data.</text>
</comment>
<dbReference type="PANTHER" id="PTHR30069">
    <property type="entry name" value="TONB-DEPENDENT OUTER MEMBRANE RECEPTOR"/>
    <property type="match status" value="1"/>
</dbReference>
<accession>A0A2G0CHM0</accession>
<dbReference type="OrthoDB" id="9803050at2"/>
<dbReference type="InterPro" id="IPR013784">
    <property type="entry name" value="Carb-bd-like_fold"/>
</dbReference>
<keyword evidence="1 2" id="KW-0732">Signal</keyword>
<dbReference type="Gene3D" id="2.170.130.10">
    <property type="entry name" value="TonB-dependent receptor, plug domain"/>
    <property type="match status" value="1"/>
</dbReference>
<dbReference type="SUPFAM" id="SSF56935">
    <property type="entry name" value="Porins"/>
    <property type="match status" value="1"/>
</dbReference>
<dbReference type="Gene3D" id="2.60.40.1120">
    <property type="entry name" value="Carboxypeptidase-like, regulatory domain"/>
    <property type="match status" value="1"/>
</dbReference>
<evidence type="ECO:0000313" key="5">
    <source>
        <dbReference type="Proteomes" id="UP000226437"/>
    </source>
</evidence>
<sequence length="781" mass="84200">MFSPRGASRRRFRLLLLLLCLTAAAGTCVRAQNGIIRGKLFDAADGAPVPFATVQLSRSGSNEPRGTNTDAEGFFSFSQLTPGEYRLLATFVGYDSTVTLVTLSATNEIEYLRLLLDPAAVSLTAVQVSARRQRQRDDVAVSRLTVMAEDILNVPAVGGTPDLAQYLSVLPGVVSSGDQGGQLYIRGGSPVQNKILLDGMTLYNPFHSIGLFSVFETEAIGVAEVHTAGFNAEYGGRISAIVDLSTRAGNKRRLAGLAAVSPFQARALVEGPLRPLGESGGSVSFLLTGKQSLLPYTGERLYGYAAPDNFFTAGSDSTATGAALPYDYRDLYGKLTVSGGNGSQLDLFGFRFTDDFSLGEQTGLNWSNAGGGGRFTLVPPTSDIVIDGVLAASAYNIALREGDRGPRSSGIAHYTARLDFTWFGGADQLAYGFEFNGINTDFTFLNDGGVTFRQEDFTSELNGYARYKRRLGDLIVEPGLRVQYYASLNTVSVEPRLGMKYALNDGLRLKAAGGWYSQNLIATQNDLDIVNFFQGYLVGPESSIAGASDNLQRAVHAVGGLEWEASSALTLNLEGYYKGFTRLLELNRGKLRATDPDFVALSGTATGADVALEYRSGGLRLAGNYGLAWVNRTEDGVDYPTSYDRRHTVNLYGSHEFGPQQRWNAGFRFTFGSAFPFTQTLGIIQDSGLDRNPVLADFLTGNGSPTVLLSADRNGGRLSDLHRLDLSLTRTLPLGGNANLEITGTVTNAYNRENTFYVDRLRGGRVNQLPLLPALAATLRW</sequence>
<dbReference type="Proteomes" id="UP000226437">
    <property type="component" value="Unassembled WGS sequence"/>
</dbReference>
<dbReference type="AlphaFoldDB" id="A0A2G0CHM0"/>
<dbReference type="SUPFAM" id="SSF49452">
    <property type="entry name" value="Starch-binding domain-like"/>
    <property type="match status" value="1"/>
</dbReference>
<evidence type="ECO:0000256" key="1">
    <source>
        <dbReference type="ARBA" id="ARBA00022729"/>
    </source>
</evidence>
<dbReference type="GO" id="GO:0015344">
    <property type="term" value="F:siderophore uptake transmembrane transporter activity"/>
    <property type="evidence" value="ECO:0007669"/>
    <property type="project" value="TreeGrafter"/>
</dbReference>
<dbReference type="Pfam" id="PF13620">
    <property type="entry name" value="CarboxypepD_reg"/>
    <property type="match status" value="1"/>
</dbReference>
<dbReference type="GO" id="GO:0044718">
    <property type="term" value="P:siderophore transmembrane transport"/>
    <property type="evidence" value="ECO:0007669"/>
    <property type="project" value="TreeGrafter"/>
</dbReference>
<evidence type="ECO:0000256" key="2">
    <source>
        <dbReference type="SAM" id="SignalP"/>
    </source>
</evidence>
<dbReference type="GO" id="GO:0009279">
    <property type="term" value="C:cell outer membrane"/>
    <property type="evidence" value="ECO:0007669"/>
    <property type="project" value="TreeGrafter"/>
</dbReference>
<dbReference type="InterPro" id="IPR012910">
    <property type="entry name" value="Plug_dom"/>
</dbReference>
<feature type="domain" description="TonB-dependent receptor plug" evidence="3">
    <location>
        <begin position="141"/>
        <end position="237"/>
    </location>
</feature>
<reference evidence="4 5" key="1">
    <citation type="submission" date="2017-10" db="EMBL/GenBank/DDBJ databases">
        <title>The draft genome sequence of Lewinella marina KCTC 32374.</title>
        <authorList>
            <person name="Wang K."/>
        </authorList>
    </citation>
    <scope>NUCLEOTIDE SEQUENCE [LARGE SCALE GENOMIC DNA]</scope>
    <source>
        <strain evidence="4 5">MKG-38</strain>
    </source>
</reference>